<dbReference type="RefSeq" id="WP_006677219.1">
    <property type="nucleotide sequence ID" value="NZ_AHKH01000031.1"/>
</dbReference>
<accession>H3SGR5</accession>
<gene>
    <name evidence="2" type="ORF">PDENDC454_13600</name>
</gene>
<feature type="chain" id="PRO_5038871442" description="Lipoprotein" evidence="1">
    <location>
        <begin position="22"/>
        <end position="198"/>
    </location>
</feature>
<dbReference type="Proteomes" id="UP000003900">
    <property type="component" value="Unassembled WGS sequence"/>
</dbReference>
<evidence type="ECO:0000256" key="1">
    <source>
        <dbReference type="SAM" id="SignalP"/>
    </source>
</evidence>
<protein>
    <recommendedName>
        <fullName evidence="4">Lipoprotein</fullName>
    </recommendedName>
</protein>
<comment type="caution">
    <text evidence="2">The sequence shown here is derived from an EMBL/GenBank/DDBJ whole genome shotgun (WGS) entry which is preliminary data.</text>
</comment>
<dbReference type="OrthoDB" id="9943534at2"/>
<dbReference type="AlphaFoldDB" id="H3SGR5"/>
<name>H3SGR5_9BACL</name>
<dbReference type="PROSITE" id="PS51257">
    <property type="entry name" value="PROKAR_LIPOPROTEIN"/>
    <property type="match status" value="1"/>
</dbReference>
<organism evidence="2 3">
    <name type="scientific">Paenibacillus dendritiformis C454</name>
    <dbReference type="NCBI Taxonomy" id="1131935"/>
    <lineage>
        <taxon>Bacteria</taxon>
        <taxon>Bacillati</taxon>
        <taxon>Bacillota</taxon>
        <taxon>Bacilli</taxon>
        <taxon>Bacillales</taxon>
        <taxon>Paenibacillaceae</taxon>
        <taxon>Paenibacillus</taxon>
    </lineage>
</organism>
<evidence type="ECO:0000313" key="2">
    <source>
        <dbReference type="EMBL" id="EHQ61712.1"/>
    </source>
</evidence>
<dbReference type="PATRIC" id="fig|1131935.3.peg.2810"/>
<evidence type="ECO:0000313" key="3">
    <source>
        <dbReference type="Proteomes" id="UP000003900"/>
    </source>
</evidence>
<proteinExistence type="predicted"/>
<keyword evidence="1" id="KW-0732">Signal</keyword>
<feature type="signal peptide" evidence="1">
    <location>
        <begin position="1"/>
        <end position="21"/>
    </location>
</feature>
<dbReference type="EMBL" id="AHKH01000031">
    <property type="protein sequence ID" value="EHQ61712.1"/>
    <property type="molecule type" value="Genomic_DNA"/>
</dbReference>
<evidence type="ECO:0008006" key="4">
    <source>
        <dbReference type="Google" id="ProtNLM"/>
    </source>
</evidence>
<reference evidence="2 3" key="1">
    <citation type="journal article" date="2012" name="J. Bacteriol.">
        <title>Genome Sequence of the Pattern-Forming Social Bacterium Paenibacillus dendritiformis C454 Chiral Morphotype.</title>
        <authorList>
            <person name="Sirota-Madi A."/>
            <person name="Olender T."/>
            <person name="Helman Y."/>
            <person name="Brainis I."/>
            <person name="Finkelshtein A."/>
            <person name="Roth D."/>
            <person name="Hagai E."/>
            <person name="Leshkowitz D."/>
            <person name="Brodsky L."/>
            <person name="Galatenko V."/>
            <person name="Nikolaev V."/>
            <person name="Gutnick D.L."/>
            <person name="Lancet D."/>
            <person name="Ben-Jacob E."/>
        </authorList>
    </citation>
    <scope>NUCLEOTIDE SEQUENCE [LARGE SCALE GENOMIC DNA]</scope>
    <source>
        <strain evidence="2 3">C454</strain>
    </source>
</reference>
<keyword evidence="3" id="KW-1185">Reference proteome</keyword>
<sequence length="198" mass="22422">MKKFKIIIVLFAFLVSMIAGCTDNREKETEEKSIHVLEDSLEELLTTSTNTKYGSNVENFRVVDVNVLEKSWFVTFLFEKDSVNWHAVMYAEKMPDDNYELGFLDGTKLTNHDPISIYNMVSETISDNIKKRIHIVTGSINDHRVNTIYISYPNGEVSGIKVGANQTIYTEIAIGMEGYPASVTAVSDNGEVLFEKKY</sequence>